<evidence type="ECO:0000313" key="9">
    <source>
        <dbReference type="Proteomes" id="UP000070463"/>
    </source>
</evidence>
<organism evidence="8 9">
    <name type="scientific">candidate division MSBL1 archaeon SCGC-AAA259I09</name>
    <dbReference type="NCBI Taxonomy" id="1698267"/>
    <lineage>
        <taxon>Archaea</taxon>
        <taxon>Methanobacteriati</taxon>
        <taxon>Methanobacteriota</taxon>
        <taxon>candidate division MSBL1</taxon>
    </lineage>
</organism>
<keyword evidence="9" id="KW-1185">Reference proteome</keyword>
<dbReference type="Proteomes" id="UP000070463">
    <property type="component" value="Unassembled WGS sequence"/>
</dbReference>
<keyword evidence="4" id="KW-0249">Electron transport</keyword>
<dbReference type="SUPFAM" id="SSF54862">
    <property type="entry name" value="4Fe-4S ferredoxins"/>
    <property type="match status" value="1"/>
</dbReference>
<dbReference type="CDD" id="cd10550">
    <property type="entry name" value="DMSOR_beta_like"/>
    <property type="match status" value="1"/>
</dbReference>
<keyword evidence="3" id="KW-0479">Metal-binding</keyword>
<dbReference type="Gene3D" id="3.30.70.20">
    <property type="match status" value="2"/>
</dbReference>
<dbReference type="GO" id="GO:0046872">
    <property type="term" value="F:metal ion binding"/>
    <property type="evidence" value="ECO:0007669"/>
    <property type="project" value="UniProtKB-KW"/>
</dbReference>
<dbReference type="GO" id="GO:0051539">
    <property type="term" value="F:4 iron, 4 sulfur cluster binding"/>
    <property type="evidence" value="ECO:0007669"/>
    <property type="project" value="UniProtKB-KW"/>
</dbReference>
<dbReference type="InterPro" id="IPR050294">
    <property type="entry name" value="RnfB_subfamily"/>
</dbReference>
<feature type="domain" description="4Fe-4S ferredoxin-type" evidence="7">
    <location>
        <begin position="3"/>
        <end position="32"/>
    </location>
</feature>
<evidence type="ECO:0000256" key="1">
    <source>
        <dbReference type="ARBA" id="ARBA00022448"/>
    </source>
</evidence>
<keyword evidence="6" id="KW-0411">Iron-sulfur</keyword>
<keyword evidence="5" id="KW-0408">Iron</keyword>
<reference evidence="8 9" key="1">
    <citation type="journal article" date="2016" name="Sci. Rep.">
        <title>Metabolic traits of an uncultured archaeal lineage -MSBL1- from brine pools of the Red Sea.</title>
        <authorList>
            <person name="Mwirichia R."/>
            <person name="Alam I."/>
            <person name="Rashid M."/>
            <person name="Vinu M."/>
            <person name="Ba-Alawi W."/>
            <person name="Anthony Kamau A."/>
            <person name="Kamanda Ngugi D."/>
            <person name="Goker M."/>
            <person name="Klenk H.P."/>
            <person name="Bajic V."/>
            <person name="Stingl U."/>
        </authorList>
    </citation>
    <scope>NUCLEOTIDE SEQUENCE [LARGE SCALE GENOMIC DNA]</scope>
    <source>
        <strain evidence="8">SCGC-AAA259I09</strain>
    </source>
</reference>
<evidence type="ECO:0000256" key="2">
    <source>
        <dbReference type="ARBA" id="ARBA00022485"/>
    </source>
</evidence>
<keyword evidence="2" id="KW-0004">4Fe-4S</keyword>
<keyword evidence="1" id="KW-0813">Transport</keyword>
<sequence>MQKFLLIDPDQCTGCRDCELVCPLEHDDVINPYRSRITIISEEWKGMDFPIVCQQCEEPVCQKVCPVNAISEDTDTGAKVIHQNKCIQCRVCMMNCPLGGVGVDPVTADAIKCDLCGGNPQCVEVCETNTLRFVEATKANLEKKRKSLTKYLEWLERTETREV</sequence>
<dbReference type="PANTHER" id="PTHR42859:SF10">
    <property type="entry name" value="DIMETHYLSULFOXIDE REDUCTASE CHAIN B"/>
    <property type="match status" value="1"/>
</dbReference>
<dbReference type="Pfam" id="PF12837">
    <property type="entry name" value="Fer4_6"/>
    <property type="match status" value="1"/>
</dbReference>
<evidence type="ECO:0000256" key="4">
    <source>
        <dbReference type="ARBA" id="ARBA00022982"/>
    </source>
</evidence>
<evidence type="ECO:0000259" key="7">
    <source>
        <dbReference type="PROSITE" id="PS51379"/>
    </source>
</evidence>
<dbReference type="PANTHER" id="PTHR42859">
    <property type="entry name" value="OXIDOREDUCTASE"/>
    <property type="match status" value="1"/>
</dbReference>
<dbReference type="AlphaFoldDB" id="A0A133UP16"/>
<feature type="domain" description="4Fe-4S ferredoxin-type" evidence="7">
    <location>
        <begin position="77"/>
        <end position="106"/>
    </location>
</feature>
<evidence type="ECO:0000256" key="6">
    <source>
        <dbReference type="ARBA" id="ARBA00023014"/>
    </source>
</evidence>
<dbReference type="InterPro" id="IPR017900">
    <property type="entry name" value="4Fe4S_Fe_S_CS"/>
</dbReference>
<comment type="caution">
    <text evidence="8">The sequence shown here is derived from an EMBL/GenBank/DDBJ whole genome shotgun (WGS) entry which is preliminary data.</text>
</comment>
<dbReference type="EMBL" id="LHXR01000129">
    <property type="protein sequence ID" value="KXA95870.1"/>
    <property type="molecule type" value="Genomic_DNA"/>
</dbReference>
<dbReference type="Pfam" id="PF13247">
    <property type="entry name" value="Fer4_11"/>
    <property type="match status" value="1"/>
</dbReference>
<accession>A0A133UP16</accession>
<dbReference type="InterPro" id="IPR017896">
    <property type="entry name" value="4Fe4S_Fe-S-bd"/>
</dbReference>
<feature type="domain" description="4Fe-4S ferredoxin-type" evidence="7">
    <location>
        <begin position="42"/>
        <end position="75"/>
    </location>
</feature>
<dbReference type="PROSITE" id="PS00198">
    <property type="entry name" value="4FE4S_FER_1"/>
    <property type="match status" value="2"/>
</dbReference>
<protein>
    <submittedName>
        <fullName evidence="8">Electron transporter</fullName>
    </submittedName>
</protein>
<evidence type="ECO:0000256" key="5">
    <source>
        <dbReference type="ARBA" id="ARBA00023004"/>
    </source>
</evidence>
<evidence type="ECO:0000256" key="3">
    <source>
        <dbReference type="ARBA" id="ARBA00022723"/>
    </source>
</evidence>
<evidence type="ECO:0000313" key="8">
    <source>
        <dbReference type="EMBL" id="KXA95870.1"/>
    </source>
</evidence>
<dbReference type="GO" id="GO:0016491">
    <property type="term" value="F:oxidoreductase activity"/>
    <property type="evidence" value="ECO:0007669"/>
    <property type="project" value="UniProtKB-ARBA"/>
</dbReference>
<gene>
    <name evidence="8" type="ORF">AKJ37_06520</name>
</gene>
<proteinExistence type="predicted"/>
<name>A0A133UP16_9EURY</name>
<dbReference type="PROSITE" id="PS51379">
    <property type="entry name" value="4FE4S_FER_2"/>
    <property type="match status" value="3"/>
</dbReference>